<dbReference type="STRING" id="314265.R2601_25906"/>
<comment type="caution">
    <text evidence="5">The sequence shown here is derived from an EMBL/GenBank/DDBJ whole genome shotgun (WGS) entry which is preliminary data.</text>
</comment>
<keyword evidence="1" id="KW-0229">DNA integration</keyword>
<dbReference type="Proteomes" id="UP000006230">
    <property type="component" value="Unassembled WGS sequence"/>
</dbReference>
<gene>
    <name evidence="5" type="ORF">R2601_25906</name>
</gene>
<keyword evidence="6" id="KW-1185">Reference proteome</keyword>
<organism evidence="5 6">
    <name type="scientific">Salipiger bermudensis (strain DSM 26914 / JCM 13377 / KCTC 12554 / HTCC2601)</name>
    <name type="common">Pelagibaca bermudensis</name>
    <dbReference type="NCBI Taxonomy" id="314265"/>
    <lineage>
        <taxon>Bacteria</taxon>
        <taxon>Pseudomonadati</taxon>
        <taxon>Pseudomonadota</taxon>
        <taxon>Alphaproteobacteria</taxon>
        <taxon>Rhodobacterales</taxon>
        <taxon>Roseobacteraceae</taxon>
        <taxon>Salipiger</taxon>
    </lineage>
</organism>
<sequence>MSAANWTGAFLEAQAAERGAADNTTAAYARDLNDFTGWLAARGHGLDTAQRADVEAYLIECEAQGLAVSTRARRLSSIKQLYRFAFEEGLREDNPAVQISGPGKSKRLPKTLSIEEVDRLLQAATEHGRTEDDGGAHLPDAAALRHGHAGDRARHLPLRRRAAIRACC</sequence>
<dbReference type="Gene3D" id="1.10.150.130">
    <property type="match status" value="1"/>
</dbReference>
<dbReference type="GO" id="GO:0015074">
    <property type="term" value="P:DNA integration"/>
    <property type="evidence" value="ECO:0007669"/>
    <property type="project" value="UniProtKB-KW"/>
</dbReference>
<evidence type="ECO:0000313" key="6">
    <source>
        <dbReference type="Proteomes" id="UP000006230"/>
    </source>
</evidence>
<proteinExistence type="predicted"/>
<dbReference type="SUPFAM" id="SSF47823">
    <property type="entry name" value="lambda integrase-like, N-terminal domain"/>
    <property type="match status" value="1"/>
</dbReference>
<evidence type="ECO:0000256" key="2">
    <source>
        <dbReference type="ARBA" id="ARBA00023125"/>
    </source>
</evidence>
<evidence type="ECO:0000313" key="5">
    <source>
        <dbReference type="EMBL" id="EAU47438.1"/>
    </source>
</evidence>
<dbReference type="EMBL" id="AATQ01000006">
    <property type="protein sequence ID" value="EAU47438.1"/>
    <property type="molecule type" value="Genomic_DNA"/>
</dbReference>
<dbReference type="AlphaFoldDB" id="Q0FTL4"/>
<accession>Q0FTL4</accession>
<dbReference type="InterPro" id="IPR004107">
    <property type="entry name" value="Integrase_SAM-like_N"/>
</dbReference>
<dbReference type="Pfam" id="PF02899">
    <property type="entry name" value="Phage_int_SAM_1"/>
    <property type="match status" value="1"/>
</dbReference>
<dbReference type="eggNOG" id="COG4974">
    <property type="taxonomic scope" value="Bacteria"/>
</dbReference>
<dbReference type="GO" id="GO:0003677">
    <property type="term" value="F:DNA binding"/>
    <property type="evidence" value="ECO:0007669"/>
    <property type="project" value="UniProtKB-UniRule"/>
</dbReference>
<dbReference type="InterPro" id="IPR044068">
    <property type="entry name" value="CB"/>
</dbReference>
<protein>
    <submittedName>
        <fullName evidence="5">Tyrosine recombinase XerD</fullName>
    </submittedName>
</protein>
<reference evidence="5 6" key="1">
    <citation type="journal article" date="2010" name="J. Bacteriol.">
        <title>Genome sequences of Pelagibaca bermudensis HTCC2601T and Maritimibacter alkaliphilus HTCC2654T, the type strains of two marine Roseobacter genera.</title>
        <authorList>
            <person name="Thrash J.C."/>
            <person name="Cho J.C."/>
            <person name="Ferriera S."/>
            <person name="Johnson J."/>
            <person name="Vergin K.L."/>
            <person name="Giovannoni S.J."/>
        </authorList>
    </citation>
    <scope>NUCLEOTIDE SEQUENCE [LARGE SCALE GENOMIC DNA]</scope>
    <source>
        <strain evidence="6">DSM 26914 / JCM 13377 / KCTC 12554 / HTCC2601</strain>
    </source>
</reference>
<name>Q0FTL4_SALBH</name>
<dbReference type="HOGENOM" id="CLU_1584925_0_0_5"/>
<dbReference type="InterPro" id="IPR010998">
    <property type="entry name" value="Integrase_recombinase_N"/>
</dbReference>
<evidence type="ECO:0000256" key="1">
    <source>
        <dbReference type="ARBA" id="ARBA00022908"/>
    </source>
</evidence>
<feature type="domain" description="Core-binding (CB)" evidence="4">
    <location>
        <begin position="1"/>
        <end position="86"/>
    </location>
</feature>
<dbReference type="PROSITE" id="PS51900">
    <property type="entry name" value="CB"/>
    <property type="match status" value="1"/>
</dbReference>
<evidence type="ECO:0000256" key="3">
    <source>
        <dbReference type="PROSITE-ProRule" id="PRU01248"/>
    </source>
</evidence>
<evidence type="ECO:0000259" key="4">
    <source>
        <dbReference type="PROSITE" id="PS51900"/>
    </source>
</evidence>
<keyword evidence="2 3" id="KW-0238">DNA-binding</keyword>